<keyword evidence="8" id="KW-1185">Reference proteome</keyword>
<dbReference type="GO" id="GO:0016491">
    <property type="term" value="F:oxidoreductase activity"/>
    <property type="evidence" value="ECO:0007669"/>
    <property type="project" value="InterPro"/>
</dbReference>
<organism evidence="7 8">
    <name type="scientific">Paraflavisolibacter caeni</name>
    <dbReference type="NCBI Taxonomy" id="2982496"/>
    <lineage>
        <taxon>Bacteria</taxon>
        <taxon>Pseudomonadati</taxon>
        <taxon>Bacteroidota</taxon>
        <taxon>Chitinophagia</taxon>
        <taxon>Chitinophagales</taxon>
        <taxon>Chitinophagaceae</taxon>
        <taxon>Paraflavisolibacter</taxon>
    </lineage>
</organism>
<keyword evidence="3" id="KW-1015">Disulfide bond</keyword>
<dbReference type="InterPro" id="IPR036249">
    <property type="entry name" value="Thioredoxin-like_sf"/>
</dbReference>
<comment type="caution">
    <text evidence="7">The sequence shown here is derived from an EMBL/GenBank/DDBJ whole genome shotgun (WGS) entry which is preliminary data.</text>
</comment>
<dbReference type="EMBL" id="JAOTIF010000004">
    <property type="protein sequence ID" value="MCU7548997.1"/>
    <property type="molecule type" value="Genomic_DNA"/>
</dbReference>
<feature type="chain" id="PRO_5040779088" evidence="5">
    <location>
        <begin position="21"/>
        <end position="375"/>
    </location>
</feature>
<dbReference type="PROSITE" id="PS00194">
    <property type="entry name" value="THIOREDOXIN_1"/>
    <property type="match status" value="1"/>
</dbReference>
<evidence type="ECO:0000313" key="8">
    <source>
        <dbReference type="Proteomes" id="UP001155483"/>
    </source>
</evidence>
<reference evidence="7" key="2">
    <citation type="submission" date="2023-04" db="EMBL/GenBank/DDBJ databases">
        <title>Paracnuella aquatica gen. nov., sp. nov., a member of the family Chitinophagaceae isolated from a hot spring.</title>
        <authorList>
            <person name="Wang C."/>
        </authorList>
    </citation>
    <scope>NUCLEOTIDE SEQUENCE</scope>
    <source>
        <strain evidence="7">LB-8</strain>
    </source>
</reference>
<proteinExistence type="predicted"/>
<dbReference type="PROSITE" id="PS51352">
    <property type="entry name" value="THIOREDOXIN_2"/>
    <property type="match status" value="1"/>
</dbReference>
<dbReference type="Gene3D" id="3.40.30.10">
    <property type="entry name" value="Glutaredoxin"/>
    <property type="match status" value="1"/>
</dbReference>
<comment type="subcellular location">
    <subcellularLocation>
        <location evidence="1">Cell envelope</location>
    </subcellularLocation>
</comment>
<dbReference type="SUPFAM" id="SSF52833">
    <property type="entry name" value="Thioredoxin-like"/>
    <property type="match status" value="1"/>
</dbReference>
<dbReference type="InterPro" id="IPR000866">
    <property type="entry name" value="AhpC/TSA"/>
</dbReference>
<dbReference type="InterPro" id="IPR025380">
    <property type="entry name" value="DUF4369"/>
</dbReference>
<evidence type="ECO:0000259" key="6">
    <source>
        <dbReference type="PROSITE" id="PS51352"/>
    </source>
</evidence>
<dbReference type="GO" id="GO:0017004">
    <property type="term" value="P:cytochrome complex assembly"/>
    <property type="evidence" value="ECO:0007669"/>
    <property type="project" value="UniProtKB-KW"/>
</dbReference>
<keyword evidence="2" id="KW-0201">Cytochrome c-type biogenesis</keyword>
<dbReference type="PANTHER" id="PTHR42852">
    <property type="entry name" value="THIOL:DISULFIDE INTERCHANGE PROTEIN DSBE"/>
    <property type="match status" value="1"/>
</dbReference>
<dbReference type="CDD" id="cd02966">
    <property type="entry name" value="TlpA_like_family"/>
    <property type="match status" value="1"/>
</dbReference>
<evidence type="ECO:0000313" key="7">
    <source>
        <dbReference type="EMBL" id="MCU7548997.1"/>
    </source>
</evidence>
<dbReference type="Proteomes" id="UP001155483">
    <property type="component" value="Unassembled WGS sequence"/>
</dbReference>
<reference evidence="7" key="1">
    <citation type="submission" date="2022-09" db="EMBL/GenBank/DDBJ databases">
        <authorList>
            <person name="Yuan C."/>
            <person name="Ke Z."/>
        </authorList>
    </citation>
    <scope>NUCLEOTIDE SEQUENCE</scope>
    <source>
        <strain evidence="7">LB-8</strain>
    </source>
</reference>
<dbReference type="RefSeq" id="WP_279296441.1">
    <property type="nucleotide sequence ID" value="NZ_JAOTIF010000004.1"/>
</dbReference>
<dbReference type="InterPro" id="IPR017937">
    <property type="entry name" value="Thioredoxin_CS"/>
</dbReference>
<evidence type="ECO:0000256" key="4">
    <source>
        <dbReference type="ARBA" id="ARBA00023284"/>
    </source>
</evidence>
<dbReference type="PANTHER" id="PTHR42852:SF6">
    <property type="entry name" value="THIOL:DISULFIDE INTERCHANGE PROTEIN DSBE"/>
    <property type="match status" value="1"/>
</dbReference>
<accession>A0A9X2XUY7</accession>
<name>A0A9X2XUY7_9BACT</name>
<evidence type="ECO:0000256" key="3">
    <source>
        <dbReference type="ARBA" id="ARBA00023157"/>
    </source>
</evidence>
<dbReference type="Pfam" id="PF00578">
    <property type="entry name" value="AhpC-TSA"/>
    <property type="match status" value="1"/>
</dbReference>
<dbReference type="GO" id="GO:0016209">
    <property type="term" value="F:antioxidant activity"/>
    <property type="evidence" value="ECO:0007669"/>
    <property type="project" value="InterPro"/>
</dbReference>
<protein>
    <submittedName>
        <fullName evidence="7">AhpC/TSA family protein</fullName>
    </submittedName>
</protein>
<gene>
    <name evidence="7" type="ORF">OCK74_07710</name>
</gene>
<evidence type="ECO:0000256" key="2">
    <source>
        <dbReference type="ARBA" id="ARBA00022748"/>
    </source>
</evidence>
<dbReference type="AlphaFoldDB" id="A0A9X2XUY7"/>
<dbReference type="Pfam" id="PF14289">
    <property type="entry name" value="DUF4369"/>
    <property type="match status" value="1"/>
</dbReference>
<dbReference type="InterPro" id="IPR050553">
    <property type="entry name" value="Thioredoxin_ResA/DsbE_sf"/>
</dbReference>
<keyword evidence="5" id="KW-0732">Signal</keyword>
<dbReference type="GO" id="GO:0030313">
    <property type="term" value="C:cell envelope"/>
    <property type="evidence" value="ECO:0007669"/>
    <property type="project" value="UniProtKB-SubCell"/>
</dbReference>
<dbReference type="InterPro" id="IPR013766">
    <property type="entry name" value="Thioredoxin_domain"/>
</dbReference>
<keyword evidence="4" id="KW-0676">Redox-active center</keyword>
<sequence>MKRNLIALALLAPCALIAQQKEFSIKGKIGKVNAPATAYLTYRQANSSVTDSSAVTNGVFEFKGAIDEPVQGVITLNYLGTGTKGKLVHRRPFYLEATRIKINSKDSLTTAKISGKINVDNEKLTQALKPSSDKMAAFMADYFALPPDKQKDSSVRAVLDKKYNAIDEEQKAAYVGFIKSHPNTIVSLDALKRFGGATPDIAVVAPLFESFSESVKNSTAGKEYAVLLDKLNATSIGSMAPEFTQNDPSGNMVKLSSFRGKYLLVDFWASWCGPCRVENPNVVKAYAKYHEKGFEILGVSLDNEKGKENWIKAIEKDGLKWPQVSDLKYWNNEVAQLYAIRSIPQNFLLDPTGKIIAKNLRGEALEKKLAELFQL</sequence>
<evidence type="ECO:0000256" key="5">
    <source>
        <dbReference type="SAM" id="SignalP"/>
    </source>
</evidence>
<feature type="signal peptide" evidence="5">
    <location>
        <begin position="1"/>
        <end position="20"/>
    </location>
</feature>
<evidence type="ECO:0000256" key="1">
    <source>
        <dbReference type="ARBA" id="ARBA00004196"/>
    </source>
</evidence>
<feature type="domain" description="Thioredoxin" evidence="6">
    <location>
        <begin position="234"/>
        <end position="375"/>
    </location>
</feature>